<evidence type="ECO:0000313" key="4">
    <source>
        <dbReference type="Proteomes" id="UP000236592"/>
    </source>
</evidence>
<feature type="chain" id="PRO_5014447961" description="Glucose/Sorbosone dehydrogenase domain-containing protein" evidence="1">
    <location>
        <begin position="21"/>
        <end position="376"/>
    </location>
</feature>
<accession>A0A2I7SF69</accession>
<dbReference type="PANTHER" id="PTHR19328:SF75">
    <property type="entry name" value="ALDOSE SUGAR DEHYDROGENASE YLII"/>
    <property type="match status" value="1"/>
</dbReference>
<feature type="domain" description="Glucose/Sorbosone dehydrogenase" evidence="2">
    <location>
        <begin position="44"/>
        <end position="365"/>
    </location>
</feature>
<dbReference type="AlphaFoldDB" id="A0A2I7SF69"/>
<dbReference type="Proteomes" id="UP000236592">
    <property type="component" value="Chromosome"/>
</dbReference>
<keyword evidence="1" id="KW-0732">Signal</keyword>
<sequence length="376" mass="42600">MKKQHITLLFTLLLTLTACSQQKESIAATTSHYNYKTELIVPDLDIPWGMTFLPDGSMLITEKSGELIHFKDNTKHKVSGVPEIYVRGQGGLLDIQLHPNYKETDWIYFSYASAEGEGDGGNTAIMRAHFDSGNHKLFGNERIYKAEPNTRKGQHWGSRIAFDDDSYLYFSIGERGQRDVNPQDITKDGGKIYRLHDDGRIPSDNPFINSKQAKTAIYSYGHRNPQGLIKNPLTGELWSHEHGPQGGDEINIIKKGKNYGWPVISYGINYGGTSFTELTHKDGMKQPLFYWTPSIAPSGMTVVTSNKYPEWKNHLLVGSLKFSYLELLTLKDQKVIKREKLFEDIGRLRHVVQAPDGYIYIAVEGQGIYKIIPEKK</sequence>
<feature type="signal peptide" evidence="1">
    <location>
        <begin position="1"/>
        <end position="20"/>
    </location>
</feature>
<gene>
    <name evidence="3" type="ORF">C1A40_03285</name>
</gene>
<name>A0A2I7SF69_9FLAO</name>
<evidence type="ECO:0000313" key="3">
    <source>
        <dbReference type="EMBL" id="AUS04552.1"/>
    </source>
</evidence>
<dbReference type="InterPro" id="IPR011041">
    <property type="entry name" value="Quinoprot_gluc/sorb_DH_b-prop"/>
</dbReference>
<dbReference type="EMBL" id="CP025938">
    <property type="protein sequence ID" value="AUS04552.1"/>
    <property type="molecule type" value="Genomic_DNA"/>
</dbReference>
<dbReference type="OrthoDB" id="9770043at2"/>
<dbReference type="RefSeq" id="WP_102994657.1">
    <property type="nucleotide sequence ID" value="NZ_CP025938.1"/>
</dbReference>
<dbReference type="PROSITE" id="PS51257">
    <property type="entry name" value="PROKAR_LIPOPROTEIN"/>
    <property type="match status" value="1"/>
</dbReference>
<proteinExistence type="predicted"/>
<evidence type="ECO:0000259" key="2">
    <source>
        <dbReference type="Pfam" id="PF07995"/>
    </source>
</evidence>
<dbReference type="PANTHER" id="PTHR19328">
    <property type="entry name" value="HEDGEHOG-INTERACTING PROTEIN"/>
    <property type="match status" value="1"/>
</dbReference>
<dbReference type="InterPro" id="IPR012938">
    <property type="entry name" value="Glc/Sorbosone_DH"/>
</dbReference>
<dbReference type="InterPro" id="IPR011042">
    <property type="entry name" value="6-blade_b-propeller_TolB-like"/>
</dbReference>
<organism evidence="3 4">
    <name type="scientific">Pseudotamlana carrageenivorans</name>
    <dbReference type="NCBI Taxonomy" id="2069432"/>
    <lineage>
        <taxon>Bacteria</taxon>
        <taxon>Pseudomonadati</taxon>
        <taxon>Bacteroidota</taxon>
        <taxon>Flavobacteriia</taxon>
        <taxon>Flavobacteriales</taxon>
        <taxon>Flavobacteriaceae</taxon>
        <taxon>Pseudotamlana</taxon>
    </lineage>
</organism>
<dbReference type="Gene3D" id="2.120.10.30">
    <property type="entry name" value="TolB, C-terminal domain"/>
    <property type="match status" value="1"/>
</dbReference>
<evidence type="ECO:0000256" key="1">
    <source>
        <dbReference type="SAM" id="SignalP"/>
    </source>
</evidence>
<dbReference type="Pfam" id="PF07995">
    <property type="entry name" value="GSDH"/>
    <property type="match status" value="1"/>
</dbReference>
<keyword evidence="4" id="KW-1185">Reference proteome</keyword>
<dbReference type="SUPFAM" id="SSF50952">
    <property type="entry name" value="Soluble quinoprotein glucose dehydrogenase"/>
    <property type="match status" value="1"/>
</dbReference>
<reference evidence="4" key="1">
    <citation type="submission" date="2018-01" db="EMBL/GenBank/DDBJ databases">
        <title>Complete genome of Tamlana sp. UJ94.</title>
        <authorList>
            <person name="Jung J."/>
            <person name="Chung D."/>
            <person name="Bae S.S."/>
            <person name="Baek K."/>
        </authorList>
    </citation>
    <scope>NUCLEOTIDE SEQUENCE [LARGE SCALE GENOMIC DNA]</scope>
    <source>
        <strain evidence="4">UJ94</strain>
    </source>
</reference>
<protein>
    <recommendedName>
        <fullName evidence="2">Glucose/Sorbosone dehydrogenase domain-containing protein</fullName>
    </recommendedName>
</protein>
<dbReference type="KEGG" id="taj:C1A40_03285"/>